<accession>A0A8J8T7P1</accession>
<evidence type="ECO:0000313" key="2">
    <source>
        <dbReference type="EMBL" id="TNV84725.1"/>
    </source>
</evidence>
<evidence type="ECO:0000256" key="1">
    <source>
        <dbReference type="SAM" id="MobiDB-lite"/>
    </source>
</evidence>
<proteinExistence type="predicted"/>
<keyword evidence="3" id="KW-1185">Reference proteome</keyword>
<dbReference type="PANTHER" id="PTHR31398">
    <property type="entry name" value="MEIOTIC NUCLEAR DIVISION PROTEIN 1 HOMOLOG"/>
    <property type="match status" value="1"/>
</dbReference>
<dbReference type="Proteomes" id="UP000785679">
    <property type="component" value="Unassembled WGS sequence"/>
</dbReference>
<dbReference type="AlphaFoldDB" id="A0A8J8T7P1"/>
<feature type="compositionally biased region" description="Polar residues" evidence="1">
    <location>
        <begin position="497"/>
        <end position="510"/>
    </location>
</feature>
<dbReference type="EMBL" id="RRYP01002478">
    <property type="protein sequence ID" value="TNV84725.1"/>
    <property type="molecule type" value="Genomic_DNA"/>
</dbReference>
<protein>
    <submittedName>
        <fullName evidence="2">Uncharacterized protein</fullName>
    </submittedName>
</protein>
<reference evidence="2" key="1">
    <citation type="submission" date="2019-06" db="EMBL/GenBank/DDBJ databases">
        <authorList>
            <person name="Zheng W."/>
        </authorList>
    </citation>
    <scope>NUCLEOTIDE SEQUENCE</scope>
    <source>
        <strain evidence="2">QDHG01</strain>
    </source>
</reference>
<dbReference type="GO" id="GO:0005634">
    <property type="term" value="C:nucleus"/>
    <property type="evidence" value="ECO:0007669"/>
    <property type="project" value="TreeGrafter"/>
</dbReference>
<feature type="region of interest" description="Disordered" evidence="1">
    <location>
        <begin position="483"/>
        <end position="512"/>
    </location>
</feature>
<evidence type="ECO:0000313" key="3">
    <source>
        <dbReference type="Proteomes" id="UP000785679"/>
    </source>
</evidence>
<dbReference type="PANTHER" id="PTHR31398:SF0">
    <property type="entry name" value="MEIOTIC NUCLEAR DIVISION PROTEIN 1 HOMOLOG"/>
    <property type="match status" value="1"/>
</dbReference>
<comment type="caution">
    <text evidence="2">The sequence shown here is derived from an EMBL/GenBank/DDBJ whole genome shotgun (WGS) entry which is preliminary data.</text>
</comment>
<name>A0A8J8T7P1_HALGN</name>
<organism evidence="2 3">
    <name type="scientific">Halteria grandinella</name>
    <dbReference type="NCBI Taxonomy" id="5974"/>
    <lineage>
        <taxon>Eukaryota</taxon>
        <taxon>Sar</taxon>
        <taxon>Alveolata</taxon>
        <taxon>Ciliophora</taxon>
        <taxon>Intramacronucleata</taxon>
        <taxon>Spirotrichea</taxon>
        <taxon>Stichotrichia</taxon>
        <taxon>Sporadotrichida</taxon>
        <taxon>Halteriidae</taxon>
        <taxon>Halteria</taxon>
    </lineage>
</organism>
<sequence>MEKRYCLQSRDVQNRQIIGSEETKSYGYIQFQLEKCRNITSSLVCKSTAEIDAFFNSQVARLQVHYVNANLNFKEFNKLPVQYFIDDPINVYFESDRINSQDIVISSVSTEFQDNIFAYWEQQKFSFFKVSSAPNSSRKKSTSDIQIVQVKIRMDQKRVIYGRVADTLFNGLEEIGGFYESIRHIGFLLVFFFQERLFKSSFLRQLYQIDAEKINKKITLPTRQEIVKTIDTNEPVTEDFLRNVLDYLLLRARFNYGYREIFHYVLKCKCVRGKTRQYSSMIDRRQKLYSKGNSKLEKELDVLNLVRSIRKLRLMSYVLLGPTERMLLKFQRKSVIETTSSSSDSDHHDYDTIKLLNSKRDLLKLQQAVKIKKTFAVLKDKKLEEIDQNLMKGVFMRNPTKQYFEDRHLQQEAMKQQKVQMTKRQNSLLKVMSNKRRSSVFQPKTSTVSTFYSQMITSMKTIGQAVTKKTHVVKTAAQQVAQDEADSFNEDSKMSHDSPQLTPRSLSPESLQKRKRSLFQVKKENSSGNVASLSSRLKSPVMMGFFPQIPQKKVSIQIEQIGEERIIEGGDTTKFADTLDLEGTRSHFEGARTHLVDSTRQKLKCISGIPEKFGNRYQDYKQKQEDIEELVSDIENIKNQEAYEAEANSSIDGSILSKRQVEASPQRLAQTSKSQIARKVSQALQEPDAEAITNQLESLKDSKRTKALFPVREAPQVGPSSQQVLGIPLKFSKTIGGKKRSEGEHLYEDIIEENDMLDTS</sequence>
<gene>
    <name evidence="2" type="ORF">FGO68_gene11045</name>
</gene>
<dbReference type="GO" id="GO:0007131">
    <property type="term" value="P:reciprocal meiotic recombination"/>
    <property type="evidence" value="ECO:0007669"/>
    <property type="project" value="TreeGrafter"/>
</dbReference>
<dbReference type="OrthoDB" id="296467at2759"/>